<evidence type="ECO:0000259" key="2">
    <source>
        <dbReference type="PROSITE" id="PS50222"/>
    </source>
</evidence>
<dbReference type="Proteomes" id="UP001439008">
    <property type="component" value="Unassembled WGS sequence"/>
</dbReference>
<organism evidence="3 4">
    <name type="scientific">Bonamia ostreae</name>
    <dbReference type="NCBI Taxonomy" id="126728"/>
    <lineage>
        <taxon>Eukaryota</taxon>
        <taxon>Sar</taxon>
        <taxon>Rhizaria</taxon>
        <taxon>Endomyxa</taxon>
        <taxon>Ascetosporea</taxon>
        <taxon>Haplosporida</taxon>
        <taxon>Bonamia</taxon>
    </lineage>
</organism>
<reference evidence="3 4" key="1">
    <citation type="journal article" date="2024" name="BMC Biol.">
        <title>Comparative genomics of Ascetosporea gives new insight into the evolutionary basis for animal parasitism in Rhizaria.</title>
        <authorList>
            <person name="Hiltunen Thoren M."/>
            <person name="Onut-Brannstrom I."/>
            <person name="Alfjorden A."/>
            <person name="Peckova H."/>
            <person name="Swords F."/>
            <person name="Hooper C."/>
            <person name="Holzer A.S."/>
            <person name="Bass D."/>
            <person name="Burki F."/>
        </authorList>
    </citation>
    <scope>NUCLEOTIDE SEQUENCE [LARGE SCALE GENOMIC DNA]</scope>
    <source>
        <strain evidence="3">20-A016</strain>
    </source>
</reference>
<dbReference type="SUPFAM" id="SSF47473">
    <property type="entry name" value="EF-hand"/>
    <property type="match status" value="1"/>
</dbReference>
<name>A0ABV2AMB6_9EUKA</name>
<evidence type="ECO:0000256" key="1">
    <source>
        <dbReference type="SAM" id="MobiDB-lite"/>
    </source>
</evidence>
<gene>
    <name evidence="3" type="ORF">MHBO_002435</name>
</gene>
<dbReference type="InterPro" id="IPR002048">
    <property type="entry name" value="EF_hand_dom"/>
</dbReference>
<protein>
    <recommendedName>
        <fullName evidence="2">EF-hand domain-containing protein</fullName>
    </recommendedName>
</protein>
<dbReference type="Gene3D" id="1.10.238.10">
    <property type="entry name" value="EF-hand"/>
    <property type="match status" value="1"/>
</dbReference>
<feature type="region of interest" description="Disordered" evidence="1">
    <location>
        <begin position="51"/>
        <end position="71"/>
    </location>
</feature>
<feature type="compositionally biased region" description="Basic and acidic residues" evidence="1">
    <location>
        <begin position="53"/>
        <end position="71"/>
    </location>
</feature>
<accession>A0ABV2AMB6</accession>
<dbReference type="EMBL" id="JBDODL010000870">
    <property type="protein sequence ID" value="MES1920800.1"/>
    <property type="molecule type" value="Genomic_DNA"/>
</dbReference>
<sequence>MARQKEMTEELLEKTKEIDEKFSSLPLDQRRQLEKLENTIEEFAENAISDLETTEKQLRQSKEESNINQKKELSYPEARKVMVEELGIDEDKAEEFVEKLDTKKDGKIDLSELKEINKLTESRLERVETLDIEDDEKKK</sequence>
<evidence type="ECO:0000313" key="3">
    <source>
        <dbReference type="EMBL" id="MES1920800.1"/>
    </source>
</evidence>
<keyword evidence="4" id="KW-1185">Reference proteome</keyword>
<dbReference type="PROSITE" id="PS50222">
    <property type="entry name" value="EF_HAND_2"/>
    <property type="match status" value="1"/>
</dbReference>
<feature type="domain" description="EF-hand" evidence="2">
    <location>
        <begin position="88"/>
        <end position="123"/>
    </location>
</feature>
<proteinExistence type="predicted"/>
<dbReference type="InterPro" id="IPR011992">
    <property type="entry name" value="EF-hand-dom_pair"/>
</dbReference>
<comment type="caution">
    <text evidence="3">The sequence shown here is derived from an EMBL/GenBank/DDBJ whole genome shotgun (WGS) entry which is preliminary data.</text>
</comment>
<evidence type="ECO:0000313" key="4">
    <source>
        <dbReference type="Proteomes" id="UP001439008"/>
    </source>
</evidence>